<dbReference type="Proteomes" id="UP000031561">
    <property type="component" value="Unassembled WGS sequence"/>
</dbReference>
<evidence type="ECO:0008006" key="3">
    <source>
        <dbReference type="Google" id="ProtNLM"/>
    </source>
</evidence>
<comment type="caution">
    <text evidence="1">The sequence shown here is derived from an EMBL/GenBank/DDBJ whole genome shotgun (WGS) entry which is preliminary data.</text>
</comment>
<evidence type="ECO:0000313" key="1">
    <source>
        <dbReference type="EMBL" id="MCM1981559.1"/>
    </source>
</evidence>
<keyword evidence="2" id="KW-1185">Reference proteome</keyword>
<dbReference type="RefSeq" id="WP_166279223.1">
    <property type="nucleotide sequence ID" value="NZ_JTHE03000013.1"/>
</dbReference>
<proteinExistence type="predicted"/>
<dbReference type="SUPFAM" id="SSF51905">
    <property type="entry name" value="FAD/NAD(P)-binding domain"/>
    <property type="match status" value="1"/>
</dbReference>
<dbReference type="InterPro" id="IPR036188">
    <property type="entry name" value="FAD/NAD-bd_sf"/>
</dbReference>
<evidence type="ECO:0000313" key="2">
    <source>
        <dbReference type="Proteomes" id="UP000031561"/>
    </source>
</evidence>
<sequence>MSRKQATVSDATSPARQILTLEQEFYYPQRDDVARFFFFEGGLLGYSWYVPKGKGYLNIGLGGFAQYFRNSHLSIHQHFKQFLQNLDKRHLLEAEIGQSLHPSGYAYYLSSGNGNFNHGQVKGDRCCLIGDSAGVATIDFAEGIVPSIRSGLLAASSILGQTDDAFKTVPRSSLRPELQWMRPAFWGIFNLSRTIRSLRPNPP</sequence>
<dbReference type="Gene3D" id="3.50.50.60">
    <property type="entry name" value="FAD/NAD(P)-binding domain"/>
    <property type="match status" value="1"/>
</dbReference>
<dbReference type="EMBL" id="JTHE03000013">
    <property type="protein sequence ID" value="MCM1981559.1"/>
    <property type="molecule type" value="Genomic_DNA"/>
</dbReference>
<accession>A0ABD4SZ35</accession>
<organism evidence="1 2">
    <name type="scientific">Lyngbya confervoides BDU141951</name>
    <dbReference type="NCBI Taxonomy" id="1574623"/>
    <lineage>
        <taxon>Bacteria</taxon>
        <taxon>Bacillati</taxon>
        <taxon>Cyanobacteriota</taxon>
        <taxon>Cyanophyceae</taxon>
        <taxon>Oscillatoriophycideae</taxon>
        <taxon>Oscillatoriales</taxon>
        <taxon>Microcoleaceae</taxon>
        <taxon>Lyngbya</taxon>
    </lineage>
</organism>
<protein>
    <recommendedName>
        <fullName evidence="3">Tryptophan halogenase</fullName>
    </recommendedName>
</protein>
<dbReference type="AlphaFoldDB" id="A0ABD4SZ35"/>
<gene>
    <name evidence="1" type="ORF">QQ91_0001775</name>
</gene>
<reference evidence="1 2" key="1">
    <citation type="journal article" date="2015" name="Genome Announc.">
        <title>Draft Genome Sequence of Filamentous Marine Cyanobacterium Lyngbya confervoides Strain BDU141951.</title>
        <authorList>
            <person name="Chandrababunaidu M.M."/>
            <person name="Sen D."/>
            <person name="Tripathy S."/>
        </authorList>
    </citation>
    <scope>NUCLEOTIDE SEQUENCE [LARGE SCALE GENOMIC DNA]</scope>
    <source>
        <strain evidence="1 2">BDU141951</strain>
    </source>
</reference>
<name>A0ABD4SZ35_9CYAN</name>